<protein>
    <submittedName>
        <fullName evidence="1">Uncharacterized protein</fullName>
    </submittedName>
</protein>
<organism evidence="1 2">
    <name type="scientific">Billgrantia ethanolica</name>
    <dbReference type="NCBI Taxonomy" id="2733486"/>
    <lineage>
        <taxon>Bacteria</taxon>
        <taxon>Pseudomonadati</taxon>
        <taxon>Pseudomonadota</taxon>
        <taxon>Gammaproteobacteria</taxon>
        <taxon>Oceanospirillales</taxon>
        <taxon>Halomonadaceae</taxon>
        <taxon>Billgrantia</taxon>
    </lineage>
</organism>
<accession>A0ABS8ZZ30</accession>
<reference evidence="1 2" key="1">
    <citation type="journal article" date="2021" name="Front. Microbiol.">
        <title>Aerobic Denitrification and Heterotrophic Sulfur Oxidation in the Genus Halomonas Revealed by Six Novel Species Characterizations and Genome-Based Analysis.</title>
        <authorList>
            <person name="Wang L."/>
            <person name="Shao Z."/>
        </authorList>
    </citation>
    <scope>NUCLEOTIDE SEQUENCE [LARGE SCALE GENOMIC DNA]</scope>
    <source>
        <strain evidence="1 2">MCCC 1A11081</strain>
    </source>
</reference>
<dbReference type="EMBL" id="JABFTX010000001">
    <property type="protein sequence ID" value="MCE8001859.1"/>
    <property type="molecule type" value="Genomic_DNA"/>
</dbReference>
<evidence type="ECO:0000313" key="1">
    <source>
        <dbReference type="EMBL" id="MCE8001859.1"/>
    </source>
</evidence>
<gene>
    <name evidence="1" type="ORF">HOP53_03305</name>
</gene>
<dbReference type="Proteomes" id="UP001320168">
    <property type="component" value="Unassembled WGS sequence"/>
</dbReference>
<name>A0ABS8ZZ30_9GAMM</name>
<keyword evidence="2" id="KW-1185">Reference proteome</keyword>
<sequence length="64" mass="7560">MNTAKDDVRLRQLLESLPEDCTMEDIQYHLYVVEKVQRGSQRAEAEGALSQQQVERKLVKWLER</sequence>
<evidence type="ECO:0000313" key="2">
    <source>
        <dbReference type="Proteomes" id="UP001320168"/>
    </source>
</evidence>
<proteinExistence type="predicted"/>
<dbReference type="RefSeq" id="WP_234268672.1">
    <property type="nucleotide sequence ID" value="NZ_JABFTX010000001.1"/>
</dbReference>
<comment type="caution">
    <text evidence="1">The sequence shown here is derived from an EMBL/GenBank/DDBJ whole genome shotgun (WGS) entry which is preliminary data.</text>
</comment>